<evidence type="ECO:0000313" key="2">
    <source>
        <dbReference type="EMBL" id="QHU14233.1"/>
    </source>
</evidence>
<name>A0A6C0KA16_9ZZZZ</name>
<proteinExistence type="predicted"/>
<evidence type="ECO:0000256" key="1">
    <source>
        <dbReference type="SAM" id="Phobius"/>
    </source>
</evidence>
<keyword evidence="1" id="KW-0472">Membrane</keyword>
<feature type="transmembrane region" description="Helical" evidence="1">
    <location>
        <begin position="42"/>
        <end position="64"/>
    </location>
</feature>
<protein>
    <submittedName>
        <fullName evidence="2">Uncharacterized protein</fullName>
    </submittedName>
</protein>
<keyword evidence="1" id="KW-1133">Transmembrane helix</keyword>
<feature type="transmembrane region" description="Helical" evidence="1">
    <location>
        <begin position="6"/>
        <end position="30"/>
    </location>
</feature>
<organism evidence="2">
    <name type="scientific">viral metagenome</name>
    <dbReference type="NCBI Taxonomy" id="1070528"/>
    <lineage>
        <taxon>unclassified sequences</taxon>
        <taxon>metagenomes</taxon>
        <taxon>organismal metagenomes</taxon>
    </lineage>
</organism>
<dbReference type="AlphaFoldDB" id="A0A6C0KA16"/>
<accession>A0A6C0KA16</accession>
<reference evidence="2" key="1">
    <citation type="journal article" date="2020" name="Nature">
        <title>Giant virus diversity and host interactions through global metagenomics.</title>
        <authorList>
            <person name="Schulz F."/>
            <person name="Roux S."/>
            <person name="Paez-Espino D."/>
            <person name="Jungbluth S."/>
            <person name="Walsh D.A."/>
            <person name="Denef V.J."/>
            <person name="McMahon K.D."/>
            <person name="Konstantinidis K.T."/>
            <person name="Eloe-Fadrosh E.A."/>
            <person name="Kyrpides N.C."/>
            <person name="Woyke T."/>
        </authorList>
    </citation>
    <scope>NUCLEOTIDE SEQUENCE</scope>
    <source>
        <strain evidence="2">GVMAG-S-1101182-85</strain>
    </source>
</reference>
<dbReference type="EMBL" id="MN740835">
    <property type="protein sequence ID" value="QHU14233.1"/>
    <property type="molecule type" value="Genomic_DNA"/>
</dbReference>
<feature type="transmembrane region" description="Helical" evidence="1">
    <location>
        <begin position="70"/>
        <end position="88"/>
    </location>
</feature>
<sequence>MELDTLIPVGVVDGVLRLILVLALVGWNVFEGLSLRTPYPATMVALWASPLWRFLLLLVVWLGAEWCPRVGILSALAVVMYIVNMIQIT</sequence>
<keyword evidence="1" id="KW-0812">Transmembrane</keyword>